<sequence>MFMAKGDGEGLVCNIADTFDETNTPEPVENEVEDFNKYAKASTNLAQLTTKTDGHRPPINGDTLAANKAIGQYLIAIQETSKQIQLFARYPARQVGWVELGENLSYPANSTTHVPVPQTPQKVTDTFGTPERSLHFQDSHMVTLHLGSRHARLTIAVGQKGSIENTRRGKGWQPMRRHVRDDSSSDDEYDDPNGFGRDENDPTSELGQQIRDSNEMEPLDPITRFEIATTSHWERSSHLMENSMRVGPPWLRGFVYEMKAYGK</sequence>
<accession>A0A225WLH3</accession>
<gene>
    <name evidence="2" type="ORF">PHMEG_0007355</name>
</gene>
<name>A0A225WLH3_9STRA</name>
<evidence type="ECO:0000313" key="3">
    <source>
        <dbReference type="Proteomes" id="UP000198211"/>
    </source>
</evidence>
<dbReference type="Proteomes" id="UP000198211">
    <property type="component" value="Unassembled WGS sequence"/>
</dbReference>
<protein>
    <submittedName>
        <fullName evidence="2">Uncharacterized protein</fullName>
    </submittedName>
</protein>
<comment type="caution">
    <text evidence="2">The sequence shown here is derived from an EMBL/GenBank/DDBJ whole genome shotgun (WGS) entry which is preliminary data.</text>
</comment>
<dbReference type="AlphaFoldDB" id="A0A225WLH3"/>
<feature type="region of interest" description="Disordered" evidence="1">
    <location>
        <begin position="158"/>
        <end position="220"/>
    </location>
</feature>
<proteinExistence type="predicted"/>
<reference evidence="3" key="1">
    <citation type="submission" date="2017-03" db="EMBL/GenBank/DDBJ databases">
        <title>Phytopthora megakarya and P. palmivora, two closely related causual agents of cacao black pod achieved similar genome size and gene model numbers by different mechanisms.</title>
        <authorList>
            <person name="Ali S."/>
            <person name="Shao J."/>
            <person name="Larry D.J."/>
            <person name="Kronmiller B."/>
            <person name="Shen D."/>
            <person name="Strem M.D."/>
            <person name="Melnick R.L."/>
            <person name="Guiltinan M.J."/>
            <person name="Tyler B.M."/>
            <person name="Meinhardt L.W."/>
            <person name="Bailey B.A."/>
        </authorList>
    </citation>
    <scope>NUCLEOTIDE SEQUENCE [LARGE SCALE GENOMIC DNA]</scope>
    <source>
        <strain evidence="3">zdho120</strain>
    </source>
</reference>
<dbReference type="EMBL" id="NBNE01000574">
    <property type="protein sequence ID" value="OWZ18526.1"/>
    <property type="molecule type" value="Genomic_DNA"/>
</dbReference>
<organism evidence="2 3">
    <name type="scientific">Phytophthora megakarya</name>
    <dbReference type="NCBI Taxonomy" id="4795"/>
    <lineage>
        <taxon>Eukaryota</taxon>
        <taxon>Sar</taxon>
        <taxon>Stramenopiles</taxon>
        <taxon>Oomycota</taxon>
        <taxon>Peronosporomycetes</taxon>
        <taxon>Peronosporales</taxon>
        <taxon>Peronosporaceae</taxon>
        <taxon>Phytophthora</taxon>
    </lineage>
</organism>
<dbReference type="OrthoDB" id="116196at2759"/>
<evidence type="ECO:0000256" key="1">
    <source>
        <dbReference type="SAM" id="MobiDB-lite"/>
    </source>
</evidence>
<keyword evidence="3" id="KW-1185">Reference proteome</keyword>
<evidence type="ECO:0000313" key="2">
    <source>
        <dbReference type="EMBL" id="OWZ18526.1"/>
    </source>
</evidence>